<dbReference type="Pfam" id="PF18962">
    <property type="entry name" value="Por_Secre_tail"/>
    <property type="match status" value="1"/>
</dbReference>
<dbReference type="InterPro" id="IPR026444">
    <property type="entry name" value="Secre_tail"/>
</dbReference>
<keyword evidence="6" id="KW-1185">Reference proteome</keyword>
<keyword evidence="3" id="KW-0732">Signal</keyword>
<dbReference type="RefSeq" id="WP_126693449.1">
    <property type="nucleotide sequence ID" value="NZ_RXOF01000006.1"/>
</dbReference>
<dbReference type="PANTHER" id="PTHR46708">
    <property type="entry name" value="TENASCIN"/>
    <property type="match status" value="1"/>
</dbReference>
<feature type="region of interest" description="Disordered" evidence="2">
    <location>
        <begin position="398"/>
        <end position="428"/>
    </location>
</feature>
<dbReference type="CDD" id="cd00063">
    <property type="entry name" value="FN3"/>
    <property type="match status" value="1"/>
</dbReference>
<dbReference type="InterPro" id="IPR013783">
    <property type="entry name" value="Ig-like_fold"/>
</dbReference>
<dbReference type="OrthoDB" id="531718at2"/>
<dbReference type="SMART" id="SM00060">
    <property type="entry name" value="FN3"/>
    <property type="match status" value="4"/>
</dbReference>
<evidence type="ECO:0000313" key="6">
    <source>
        <dbReference type="Proteomes" id="UP000282184"/>
    </source>
</evidence>
<dbReference type="NCBIfam" id="TIGR04183">
    <property type="entry name" value="Por_Secre_tail"/>
    <property type="match status" value="1"/>
</dbReference>
<comment type="caution">
    <text evidence="5">The sequence shown here is derived from an EMBL/GenBank/DDBJ whole genome shotgun (WGS) entry which is preliminary data.</text>
</comment>
<dbReference type="Pfam" id="PF23759">
    <property type="entry name" value="GBD_T9SS_assoc"/>
    <property type="match status" value="3"/>
</dbReference>
<dbReference type="Pfam" id="PF00041">
    <property type="entry name" value="fn3"/>
    <property type="match status" value="2"/>
</dbReference>
<evidence type="ECO:0000256" key="1">
    <source>
        <dbReference type="ARBA" id="ARBA00022737"/>
    </source>
</evidence>
<dbReference type="Gene3D" id="2.60.120.380">
    <property type="match status" value="2"/>
</dbReference>
<dbReference type="PROSITE" id="PS50853">
    <property type="entry name" value="FN3"/>
    <property type="match status" value="2"/>
</dbReference>
<dbReference type="InterPro" id="IPR003961">
    <property type="entry name" value="FN3_dom"/>
</dbReference>
<feature type="compositionally biased region" description="Polar residues" evidence="2">
    <location>
        <begin position="398"/>
        <end position="412"/>
    </location>
</feature>
<organism evidence="5 6">
    <name type="scientific">Hymenobacter gummosus</name>
    <dbReference type="NCBI Taxonomy" id="1776032"/>
    <lineage>
        <taxon>Bacteria</taxon>
        <taxon>Pseudomonadati</taxon>
        <taxon>Bacteroidota</taxon>
        <taxon>Cytophagia</taxon>
        <taxon>Cytophagales</taxon>
        <taxon>Hymenobacteraceae</taxon>
        <taxon>Hymenobacter</taxon>
    </lineage>
</organism>
<evidence type="ECO:0000259" key="4">
    <source>
        <dbReference type="PROSITE" id="PS50853"/>
    </source>
</evidence>
<feature type="signal peptide" evidence="3">
    <location>
        <begin position="1"/>
        <end position="46"/>
    </location>
</feature>
<dbReference type="InterPro" id="IPR056600">
    <property type="entry name" value="GBD_T9SS_assoc"/>
</dbReference>
<evidence type="ECO:0000256" key="2">
    <source>
        <dbReference type="SAM" id="MobiDB-lite"/>
    </source>
</evidence>
<keyword evidence="1" id="KW-0677">Repeat</keyword>
<gene>
    <name evidence="5" type="ORF">EJV47_12265</name>
</gene>
<dbReference type="InterPro" id="IPR036116">
    <property type="entry name" value="FN3_sf"/>
</dbReference>
<reference evidence="5 6" key="1">
    <citation type="submission" date="2018-12" db="EMBL/GenBank/DDBJ databases">
        <title>Hymenobacter gummosus sp. nov., isolated from a spring.</title>
        <authorList>
            <person name="Nie L."/>
        </authorList>
    </citation>
    <scope>NUCLEOTIDE SEQUENCE [LARGE SCALE GENOMIC DNA]</scope>
    <source>
        <strain evidence="5 6">KCTC 52166</strain>
    </source>
</reference>
<dbReference type="PANTHER" id="PTHR46708:SF2">
    <property type="entry name" value="FIBRONECTIN TYPE-III DOMAIN-CONTAINING PROTEIN"/>
    <property type="match status" value="1"/>
</dbReference>
<dbReference type="Gene3D" id="2.60.40.10">
    <property type="entry name" value="Immunoglobulins"/>
    <property type="match status" value="3"/>
</dbReference>
<dbReference type="Proteomes" id="UP000282184">
    <property type="component" value="Unassembled WGS sequence"/>
</dbReference>
<name>A0A431U2J6_9BACT</name>
<feature type="chain" id="PRO_5019064901" evidence="3">
    <location>
        <begin position="47"/>
        <end position="1891"/>
    </location>
</feature>
<dbReference type="EMBL" id="RXOF01000006">
    <property type="protein sequence ID" value="RTQ49590.1"/>
    <property type="molecule type" value="Genomic_DNA"/>
</dbReference>
<feature type="domain" description="Fibronectin type-III" evidence="4">
    <location>
        <begin position="782"/>
        <end position="874"/>
    </location>
</feature>
<accession>A0A431U2J6</accession>
<feature type="domain" description="Fibronectin type-III" evidence="4">
    <location>
        <begin position="1021"/>
        <end position="1110"/>
    </location>
</feature>
<proteinExistence type="predicted"/>
<protein>
    <submittedName>
        <fullName evidence="5">T9SS type A sorting domain-containing protein</fullName>
    </submittedName>
</protein>
<dbReference type="SUPFAM" id="SSF49265">
    <property type="entry name" value="Fibronectin type III"/>
    <property type="match status" value="3"/>
</dbReference>
<evidence type="ECO:0000313" key="5">
    <source>
        <dbReference type="EMBL" id="RTQ49590.1"/>
    </source>
</evidence>
<evidence type="ECO:0000256" key="3">
    <source>
        <dbReference type="SAM" id="SignalP"/>
    </source>
</evidence>
<dbReference type="InterPro" id="IPR050991">
    <property type="entry name" value="ECM_Regulatory_Proteins"/>
</dbReference>
<sequence>MLKALLRGQPTPWPTPFQTTRWRARPALLAALAAVGLLAAARPARAQVSQYTFGQTTGTYTPITGGVVAGTATAGSNFSLDDNNFSLAAGTIPFNFNFGGTNYTGLIINSNGYVTFGATAPSVSGYTPLSSATGYAGAAAAVGQDLVGDATTGSLGEIRYQTVGSAPNRSFVIQYTNFKRYVSAIQVDNLNFQIRLNETSNTVNFVYNMPTVAATATGLPQVGLRGASNTVYVNRTTTTNWSASTPGTTNTATMTLSSTVKPVSGLTYTFTPPVPCTAPPTAGTAAASVSNGCGTISSTTLSLTGSATGSGLTYQWQQSATGAAGSFTNVSGTGTNATYTASSLTSTTYFQAIVTCSGQSATSAPVQVTVNPTAVPYATLPVTQGFESWLSRCNNQEVPGPNWRNTPASGDNSWRRNDQGHSTSGWRYINDEPAPYQISSSQGSYSARFHSYGTTSGGTGSLDLFVDLSAAGTKTLTFDYINPTGTDKLDVLLSSDGGATFSTTPLLTLGTASAFGGQSVTFSGTSATSVVRLQATSDFGNDDIGIDNLRLQVTPSCPGVAFSPTTNISSTSATINFAAVPGASSYTVAYAPGGGSQTVTSAGAVTLTGLLPYTVYTVTVTTNCGGGQSGTATTSFRTAIGNNECSGAVALTVGQPGDACSAVTYTTSGATASTVTSSCTAIADGDVWFSFVAGGPRHTITVVPTFDFDAVIELRSGSCPGTSVSCQNASSSGGGAGTEALIATGLTPGQTYLVRVYSAVAGAGSGNFDICITTPPNVPCAQVTNALVTNTGSTTTASTGTLTFDAAAGATSYYLTLTPTAGGNTSTATVAGSPVNLTGLTPNTSYTIAITTNCSNGGVSNPVTVVFTSQAPPTPPANDDCAGATPITSIGVGTCGTAVAGTNVGATASPTAGTPAPGCASYAGGDVWYSLTVPANGIVQVATGQGSGTSLSDTGLALYSGSCGALTLIGCNDDTNVDAFSQVRATGLPPGSTIYARVWAYNNAATGTFTICAQTDAPCAPPTALAAGSLTSTSASISFTAGNGNTSYTVTYTPQGGSATTVSPAPTASPVALTGLTPNTQYTVSIVGNCAGSTTSAAATTTFTTLAPPPANDECASATPITSIGVGTCGTAVAGTNVGATASPTAGTPAPGCASYAGGDVWYSLTVPANGIVQVATGQGSGTSLSDTGLALYSGSCGALTLIGCDDDSGPNAFSLIRATGLTPNSTIYVRVWEYSNDETGTFTICAQTDAPNLTVSSSQNLAGGTYNNVTITGTGALYLSGNLVVNGALVVQTGGVLGTSSPGGCAIISGPGSFTLQDGAALGICSPDGLSSSGATGSVQVTGTRSFNPGATYIYNSQTTAQVTGPGLPTQVRNLTTGSQALTLSQALAVKEELTLNNGNLNTNGQPLTLLSDATGTALVKNFGGEVLGTATVQRYIDPSLNAGAGYRHYAAPISNTTVADLATGGFTPTVNLNYNSSSAPNLVTPFPTVFGYDESRVLTSPATTYSAFDKGWFSPSALSSPMEVGRGYTVNIPASQKVDFSGTLVNGPVNRSLTRAGGAQGGLHLVGNPYPSPLDWTQMTLPAGLDNAMYVYQSTGQYTGAYRSYVNGFGNPLISSGQGFFVRLSAGASSAQLSFTNAARVLSYSTQQSFNRGAETRPVVQLTLRSAGSALADETYVYFEAGATAGVDSRYDALKLQHNSGGMPSVYALAAGTELSINGLPALTSNTVVPLGVNVPAVGTYTFQTAQLLNLSTAVVYLHDAVTGQDIDLHQQPTYSFTAASTALPGRFELRFTPQRPTASTPSLTAASVTLFPNPAHQHVTVLVPAVPTAKQVRATLLNSLGQVVATQTVALPAAGARLTFEVAPLAAGVYTVRLQAGDATVAKRLVVE</sequence>